<dbReference type="Gene3D" id="1.20.5.170">
    <property type="match status" value="1"/>
</dbReference>
<dbReference type="GO" id="GO:0005737">
    <property type="term" value="C:cytoplasm"/>
    <property type="evidence" value="ECO:0007669"/>
    <property type="project" value="UniProtKB-SubCell"/>
</dbReference>
<proteinExistence type="predicted"/>
<sequence length="297" mass="32545">MSTAGQVKRSFEEQDGPYVGETKRRGNKPGRKPLDTEAKNRRTAQNRAAQRAFRERKERKMRDLEDQVRRLEEERSSAECEVQSLRGHVIALVRELRRWRPDSKVLAALMRNPQLDTMCRGSTVLQEPEPSEGDSADDALDGVGKKAHYELGLPGPDGALLSQVPSPYSSTSSFYAAPQTQSSSFDALITDEEDRIPPPPRVSPKPYAVAISAASPEAPDFSNTWGNGSPGANFDRMLLGDTGMQDLSSLLGTATQPENAAWMSAGNLNPTVDMLEHSPQFAAGQHDDDFLSYLDGA</sequence>
<evidence type="ECO:0000313" key="9">
    <source>
        <dbReference type="Proteomes" id="UP000000591"/>
    </source>
</evidence>
<dbReference type="SMART" id="SM00338">
    <property type="entry name" value="BRLZ"/>
    <property type="match status" value="1"/>
</dbReference>
<evidence type="ECO:0000259" key="7">
    <source>
        <dbReference type="PROSITE" id="PS50217"/>
    </source>
</evidence>
<dbReference type="FunFam" id="1.20.5.170:FF:000067">
    <property type="entry name" value="BZIP transcription factor"/>
    <property type="match status" value="1"/>
</dbReference>
<dbReference type="RefSeq" id="NP_984291.2">
    <property type="nucleotide sequence ID" value="NM_209644.2"/>
</dbReference>
<reference evidence="9" key="2">
    <citation type="journal article" date="2013" name="G3 (Bethesda)">
        <title>Genomes of Ashbya fungi isolated from insects reveal four mating-type loci, numerous translocations, lack of transposons, and distinct gene duplications.</title>
        <authorList>
            <person name="Dietrich F.S."/>
            <person name="Voegeli S."/>
            <person name="Kuo S."/>
            <person name="Philippsen P."/>
        </authorList>
    </citation>
    <scope>GENOME REANNOTATION</scope>
    <source>
        <strain evidence="9">ATCC 10895 / CBS 109.51 / FGSC 9923 / NRRL Y-1056</strain>
    </source>
</reference>
<evidence type="ECO:0000256" key="5">
    <source>
        <dbReference type="ARBA" id="ARBA00023242"/>
    </source>
</evidence>
<dbReference type="PANTHER" id="PTHR40621">
    <property type="entry name" value="TRANSCRIPTION FACTOR KAPC-RELATED"/>
    <property type="match status" value="1"/>
</dbReference>
<evidence type="ECO:0000256" key="4">
    <source>
        <dbReference type="ARBA" id="ARBA00023163"/>
    </source>
</evidence>
<organism evidence="8 9">
    <name type="scientific">Eremothecium gossypii (strain ATCC 10895 / CBS 109.51 / FGSC 9923 / NRRL Y-1056)</name>
    <name type="common">Yeast</name>
    <name type="synonym">Ashbya gossypii</name>
    <dbReference type="NCBI Taxonomy" id="284811"/>
    <lineage>
        <taxon>Eukaryota</taxon>
        <taxon>Fungi</taxon>
        <taxon>Dikarya</taxon>
        <taxon>Ascomycota</taxon>
        <taxon>Saccharomycotina</taxon>
        <taxon>Saccharomycetes</taxon>
        <taxon>Saccharomycetales</taxon>
        <taxon>Saccharomycetaceae</taxon>
        <taxon>Eremothecium</taxon>
    </lineage>
</organism>
<dbReference type="AlphaFoldDB" id="Q759S8"/>
<dbReference type="Proteomes" id="UP000000591">
    <property type="component" value="Chromosome IV"/>
</dbReference>
<comment type="subcellular location">
    <subcellularLocation>
        <location evidence="2">Cytoplasm</location>
    </subcellularLocation>
    <subcellularLocation>
        <location evidence="1">Nucleus</location>
    </subcellularLocation>
</comment>
<keyword evidence="5" id="KW-0539">Nucleus</keyword>
<dbReference type="InterPro" id="IPR050936">
    <property type="entry name" value="AP-1-like"/>
</dbReference>
<dbReference type="STRING" id="284811.Q759S8"/>
<name>Q759S8_EREGS</name>
<evidence type="ECO:0000256" key="2">
    <source>
        <dbReference type="ARBA" id="ARBA00004496"/>
    </source>
</evidence>
<dbReference type="GO" id="GO:0000976">
    <property type="term" value="F:transcription cis-regulatory region binding"/>
    <property type="evidence" value="ECO:0000318"/>
    <property type="project" value="GO_Central"/>
</dbReference>
<dbReference type="KEGG" id="ago:AGOS_ADR195C"/>
<dbReference type="PROSITE" id="PS50217">
    <property type="entry name" value="BZIP"/>
    <property type="match status" value="1"/>
</dbReference>
<dbReference type="GO" id="GO:0001228">
    <property type="term" value="F:DNA-binding transcription activator activity, RNA polymerase II-specific"/>
    <property type="evidence" value="ECO:0000318"/>
    <property type="project" value="GO_Central"/>
</dbReference>
<gene>
    <name evidence="8" type="ORF">AGOS_ADR195C</name>
</gene>
<evidence type="ECO:0000256" key="3">
    <source>
        <dbReference type="ARBA" id="ARBA00023015"/>
    </source>
</evidence>
<dbReference type="PROSITE" id="PS00036">
    <property type="entry name" value="BZIP_BASIC"/>
    <property type="match status" value="1"/>
</dbReference>
<dbReference type="InterPro" id="IPR046347">
    <property type="entry name" value="bZIP_sf"/>
</dbReference>
<dbReference type="SUPFAM" id="SSF57959">
    <property type="entry name" value="Leucine zipper domain"/>
    <property type="match status" value="1"/>
</dbReference>
<dbReference type="InterPro" id="IPR004827">
    <property type="entry name" value="bZIP"/>
</dbReference>
<dbReference type="GO" id="GO:0090575">
    <property type="term" value="C:RNA polymerase II transcription regulator complex"/>
    <property type="evidence" value="ECO:0000318"/>
    <property type="project" value="GO_Central"/>
</dbReference>
<evidence type="ECO:0000256" key="6">
    <source>
        <dbReference type="SAM" id="MobiDB-lite"/>
    </source>
</evidence>
<keyword evidence="4" id="KW-0804">Transcription</keyword>
<dbReference type="GeneID" id="4620453"/>
<feature type="compositionally biased region" description="Basic and acidic residues" evidence="6">
    <location>
        <begin position="52"/>
        <end position="78"/>
    </location>
</feature>
<dbReference type="eggNOG" id="ENOG502RPD7">
    <property type="taxonomic scope" value="Eukaryota"/>
</dbReference>
<accession>Q759S8</accession>
<dbReference type="GO" id="GO:0034599">
    <property type="term" value="P:cellular response to oxidative stress"/>
    <property type="evidence" value="ECO:0007669"/>
    <property type="project" value="UniProtKB-ARBA"/>
</dbReference>
<dbReference type="CDD" id="cd14688">
    <property type="entry name" value="bZIP_YAP"/>
    <property type="match status" value="1"/>
</dbReference>
<dbReference type="InParanoid" id="Q759S8"/>
<feature type="region of interest" description="Disordered" evidence="6">
    <location>
        <begin position="1"/>
        <end position="78"/>
    </location>
</feature>
<keyword evidence="3" id="KW-0805">Transcription regulation</keyword>
<keyword evidence="9" id="KW-1185">Reference proteome</keyword>
<protein>
    <submittedName>
        <fullName evidence="8">ADR195Cp</fullName>
    </submittedName>
</protein>
<dbReference type="HOGENOM" id="CLU_909043_0_0_1"/>
<dbReference type="PANTHER" id="PTHR40621:SF6">
    <property type="entry name" value="AP-1-LIKE TRANSCRIPTION FACTOR YAP1-RELATED"/>
    <property type="match status" value="1"/>
</dbReference>
<evidence type="ECO:0000313" key="8">
    <source>
        <dbReference type="EMBL" id="AAS52115.2"/>
    </source>
</evidence>
<evidence type="ECO:0000256" key="1">
    <source>
        <dbReference type="ARBA" id="ARBA00004123"/>
    </source>
</evidence>
<feature type="domain" description="BZIP" evidence="7">
    <location>
        <begin position="36"/>
        <end position="99"/>
    </location>
</feature>
<dbReference type="EMBL" id="AE016817">
    <property type="protein sequence ID" value="AAS52115.2"/>
    <property type="molecule type" value="Genomic_DNA"/>
</dbReference>
<dbReference type="OrthoDB" id="5380163at2759"/>
<reference evidence="8 9" key="1">
    <citation type="journal article" date="2004" name="Science">
        <title>The Ashbya gossypii genome as a tool for mapping the ancient Saccharomyces cerevisiae genome.</title>
        <authorList>
            <person name="Dietrich F.S."/>
            <person name="Voegeli S."/>
            <person name="Brachat S."/>
            <person name="Lerch A."/>
            <person name="Gates K."/>
            <person name="Steiner S."/>
            <person name="Mohr C."/>
            <person name="Pohlmann R."/>
            <person name="Luedi P."/>
            <person name="Choi S."/>
            <person name="Wing R.A."/>
            <person name="Flavier A."/>
            <person name="Gaffney T.D."/>
            <person name="Philippsen P."/>
        </authorList>
    </citation>
    <scope>NUCLEOTIDE SEQUENCE [LARGE SCALE GENOMIC DNA]</scope>
    <source>
        <strain evidence="9">ATCC 10895 / CBS 109.51 / FGSC 9923 / NRRL Y-1056</strain>
    </source>
</reference>